<feature type="transmembrane region" description="Helical" evidence="4">
    <location>
        <begin position="6"/>
        <end position="24"/>
    </location>
</feature>
<dbReference type="AlphaFoldDB" id="A0AAD1YVX5"/>
<gene>
    <name evidence="5" type="ORF">FPE_LOCUS3228</name>
</gene>
<keyword evidence="6" id="KW-1185">Reference proteome</keyword>
<comment type="subcellular location">
    <subcellularLocation>
        <location evidence="1">Membrane</location>
    </subcellularLocation>
</comment>
<keyword evidence="2" id="KW-0418">Kinase</keyword>
<evidence type="ECO:0000313" key="6">
    <source>
        <dbReference type="Proteomes" id="UP000834106"/>
    </source>
</evidence>
<evidence type="ECO:0000256" key="3">
    <source>
        <dbReference type="ARBA" id="ARBA00023136"/>
    </source>
</evidence>
<protein>
    <submittedName>
        <fullName evidence="5">Uncharacterized protein</fullName>
    </submittedName>
</protein>
<dbReference type="PANTHER" id="PTHR47985:SF3">
    <property type="entry name" value="SERINE_THREONINE-PROTEIN KINASE PBL21-RELATED"/>
    <property type="match status" value="1"/>
</dbReference>
<evidence type="ECO:0000256" key="1">
    <source>
        <dbReference type="ARBA" id="ARBA00004370"/>
    </source>
</evidence>
<keyword evidence="2" id="KW-0723">Serine/threonine-protein kinase</keyword>
<dbReference type="EMBL" id="OU503037">
    <property type="protein sequence ID" value="CAI9755797.1"/>
    <property type="molecule type" value="Genomic_DNA"/>
</dbReference>
<dbReference type="PANTHER" id="PTHR47985">
    <property type="entry name" value="OS07G0668900 PROTEIN"/>
    <property type="match status" value="1"/>
</dbReference>
<keyword evidence="4" id="KW-1133">Transmembrane helix</keyword>
<evidence type="ECO:0000313" key="5">
    <source>
        <dbReference type="EMBL" id="CAI9755797.1"/>
    </source>
</evidence>
<accession>A0AAD1YVX5</accession>
<keyword evidence="4" id="KW-0812">Transmembrane</keyword>
<proteinExistence type="predicted"/>
<organism evidence="5 6">
    <name type="scientific">Fraxinus pennsylvanica</name>
    <dbReference type="NCBI Taxonomy" id="56036"/>
    <lineage>
        <taxon>Eukaryota</taxon>
        <taxon>Viridiplantae</taxon>
        <taxon>Streptophyta</taxon>
        <taxon>Embryophyta</taxon>
        <taxon>Tracheophyta</taxon>
        <taxon>Spermatophyta</taxon>
        <taxon>Magnoliopsida</taxon>
        <taxon>eudicotyledons</taxon>
        <taxon>Gunneridae</taxon>
        <taxon>Pentapetalae</taxon>
        <taxon>asterids</taxon>
        <taxon>lamiids</taxon>
        <taxon>Lamiales</taxon>
        <taxon>Oleaceae</taxon>
        <taxon>Oleeae</taxon>
        <taxon>Fraxinus</taxon>
    </lineage>
</organism>
<evidence type="ECO:0000256" key="2">
    <source>
        <dbReference type="ARBA" id="ARBA00022527"/>
    </source>
</evidence>
<name>A0AAD1YVX5_9LAMI</name>
<sequence length="124" mass="13914">MGSTEFLSSSVMALILNMNIFFFLQSRPFLKDRKKFVQMADPLLEGRFSVRSLHHAVAITAMCLQEQASFRPAITDIVTALEYLASQTGSSDHHKGGYLNQISSPPLRRRDLENASFDVLTTSF</sequence>
<dbReference type="Proteomes" id="UP000834106">
    <property type="component" value="Chromosome 2"/>
</dbReference>
<dbReference type="GO" id="GO:0004674">
    <property type="term" value="F:protein serine/threonine kinase activity"/>
    <property type="evidence" value="ECO:0007669"/>
    <property type="project" value="UniProtKB-KW"/>
</dbReference>
<dbReference type="GO" id="GO:0016020">
    <property type="term" value="C:membrane"/>
    <property type="evidence" value="ECO:0007669"/>
    <property type="project" value="UniProtKB-SubCell"/>
</dbReference>
<evidence type="ECO:0000256" key="4">
    <source>
        <dbReference type="SAM" id="Phobius"/>
    </source>
</evidence>
<keyword evidence="2" id="KW-0808">Transferase</keyword>
<keyword evidence="3 4" id="KW-0472">Membrane</keyword>
<reference evidence="5" key="1">
    <citation type="submission" date="2023-05" db="EMBL/GenBank/DDBJ databases">
        <authorList>
            <person name="Huff M."/>
        </authorList>
    </citation>
    <scope>NUCLEOTIDE SEQUENCE</scope>
</reference>